<dbReference type="PROSITE" id="PS00636">
    <property type="entry name" value="DNAJ_1"/>
    <property type="match status" value="1"/>
</dbReference>
<name>A0ABQ1XK92_9PROT</name>
<dbReference type="Pfam" id="PF01556">
    <property type="entry name" value="DnaJ_C"/>
    <property type="match status" value="1"/>
</dbReference>
<dbReference type="InterPro" id="IPR012724">
    <property type="entry name" value="DnaJ"/>
</dbReference>
<reference evidence="14" key="1">
    <citation type="journal article" date="2019" name="Int. J. Syst. Evol. Microbiol.">
        <title>The Global Catalogue of Microorganisms (GCM) 10K type strain sequencing project: providing services to taxonomists for standard genome sequencing and annotation.</title>
        <authorList>
            <consortium name="The Broad Institute Genomics Platform"/>
            <consortium name="The Broad Institute Genome Sequencing Center for Infectious Disease"/>
            <person name="Wu L."/>
            <person name="Ma J."/>
        </authorList>
    </citation>
    <scope>NUCLEOTIDE SEQUENCE [LARGE SCALE GENOMIC DNA]</scope>
    <source>
        <strain evidence="14">CGMCC 1.12766</strain>
    </source>
</reference>
<dbReference type="CDD" id="cd10719">
    <property type="entry name" value="DnaJ_zf"/>
    <property type="match status" value="1"/>
</dbReference>
<dbReference type="InterPro" id="IPR001623">
    <property type="entry name" value="DnaJ_domain"/>
</dbReference>
<feature type="binding site" evidence="9">
    <location>
        <position position="165"/>
    </location>
    <ligand>
        <name>Zn(2+)</name>
        <dbReference type="ChEBI" id="CHEBI:29105"/>
        <label>1</label>
    </ligand>
</feature>
<keyword evidence="4 9" id="KW-0677">Repeat</keyword>
<feature type="binding site" evidence="9">
    <location>
        <position position="204"/>
    </location>
    <ligand>
        <name>Zn(2+)</name>
        <dbReference type="ChEBI" id="CHEBI:29105"/>
        <label>2</label>
    </ligand>
</feature>
<dbReference type="InterPro" id="IPR036410">
    <property type="entry name" value="HSP_DnaJ_Cys-rich_dom_sf"/>
</dbReference>
<feature type="binding site" evidence="9">
    <location>
        <position position="221"/>
    </location>
    <ligand>
        <name>Zn(2+)</name>
        <dbReference type="ChEBI" id="CHEBI:29105"/>
        <label>1</label>
    </ligand>
</feature>
<dbReference type="SUPFAM" id="SSF49493">
    <property type="entry name" value="HSP40/DnaJ peptide-binding domain"/>
    <property type="match status" value="2"/>
</dbReference>
<comment type="subcellular location">
    <subcellularLocation>
        <location evidence="9">Cytoplasm</location>
    </subcellularLocation>
</comment>
<dbReference type="InterPro" id="IPR036869">
    <property type="entry name" value="J_dom_sf"/>
</dbReference>
<dbReference type="HAMAP" id="MF_01152">
    <property type="entry name" value="DnaJ"/>
    <property type="match status" value="1"/>
</dbReference>
<dbReference type="SUPFAM" id="SSF46565">
    <property type="entry name" value="Chaperone J-domain"/>
    <property type="match status" value="1"/>
</dbReference>
<comment type="caution">
    <text evidence="9">Lacks conserved residue(s) required for the propagation of feature annotation.</text>
</comment>
<proteinExistence type="inferred from homology"/>
<organism evidence="13 14">
    <name type="scientific">Glycocaulis albus</name>
    <dbReference type="NCBI Taxonomy" id="1382801"/>
    <lineage>
        <taxon>Bacteria</taxon>
        <taxon>Pseudomonadati</taxon>
        <taxon>Pseudomonadota</taxon>
        <taxon>Alphaproteobacteria</taxon>
        <taxon>Maricaulales</taxon>
        <taxon>Maricaulaceae</taxon>
        <taxon>Glycocaulis</taxon>
    </lineage>
</organism>
<dbReference type="Gene3D" id="2.10.230.10">
    <property type="entry name" value="Heat shock protein DnaJ, cysteine-rich domain"/>
    <property type="match status" value="1"/>
</dbReference>
<dbReference type="CDD" id="cd10747">
    <property type="entry name" value="DnaJ_C"/>
    <property type="match status" value="1"/>
</dbReference>
<dbReference type="PANTHER" id="PTHR43096">
    <property type="entry name" value="DNAJ HOMOLOG 1, MITOCHONDRIAL-RELATED"/>
    <property type="match status" value="1"/>
</dbReference>
<dbReference type="SUPFAM" id="SSF57938">
    <property type="entry name" value="DnaJ/Hsp40 cysteine-rich domain"/>
    <property type="match status" value="1"/>
</dbReference>
<dbReference type="Pfam" id="PF00684">
    <property type="entry name" value="DnaJ_CXXCXGXG"/>
    <property type="match status" value="1"/>
</dbReference>
<feature type="zinc finger region" description="CR-type" evidence="10">
    <location>
        <begin position="152"/>
        <end position="230"/>
    </location>
</feature>
<keyword evidence="1 9" id="KW-0963">Cytoplasm</keyword>
<feature type="domain" description="CR-type" evidence="12">
    <location>
        <begin position="152"/>
        <end position="230"/>
    </location>
</feature>
<keyword evidence="14" id="KW-1185">Reference proteome</keyword>
<gene>
    <name evidence="9 13" type="primary">dnaJ</name>
    <name evidence="13" type="ORF">GCM10007420_09390</name>
</gene>
<evidence type="ECO:0000256" key="1">
    <source>
        <dbReference type="ARBA" id="ARBA00022490"/>
    </source>
</evidence>
<keyword evidence="8 9" id="KW-0143">Chaperone</keyword>
<dbReference type="PROSITE" id="PS50076">
    <property type="entry name" value="DNAJ_2"/>
    <property type="match status" value="1"/>
</dbReference>
<accession>A0ABQ1XK92</accession>
<dbReference type="InterPro" id="IPR002939">
    <property type="entry name" value="DnaJ_C"/>
</dbReference>
<feature type="binding site" evidence="9">
    <location>
        <position position="182"/>
    </location>
    <ligand>
        <name>Zn(2+)</name>
        <dbReference type="ChEBI" id="CHEBI:29105"/>
        <label>2</label>
    </ligand>
</feature>
<dbReference type="InterPro" id="IPR008971">
    <property type="entry name" value="HSP40/DnaJ_pept-bd"/>
</dbReference>
<comment type="domain">
    <text evidence="9">The J domain is necessary and sufficient to stimulate DnaK ATPase activity. Zinc center 1 plays an important role in the autonomous, DnaK-independent chaperone activity of DnaJ. Zinc center 2 is essential for interaction with DnaK and for DnaJ activity.</text>
</comment>
<dbReference type="EMBL" id="BMFS01000003">
    <property type="protein sequence ID" value="GGG95891.1"/>
    <property type="molecule type" value="Genomic_DNA"/>
</dbReference>
<feature type="binding site" evidence="9">
    <location>
        <position position="168"/>
    </location>
    <ligand>
        <name>Zn(2+)</name>
        <dbReference type="ChEBI" id="CHEBI:29105"/>
        <label>1</label>
    </ligand>
</feature>
<evidence type="ECO:0000256" key="8">
    <source>
        <dbReference type="ARBA" id="ARBA00023186"/>
    </source>
</evidence>
<comment type="cofactor">
    <cofactor evidence="9">
        <name>Zn(2+)</name>
        <dbReference type="ChEBI" id="CHEBI:29105"/>
    </cofactor>
    <text evidence="9">Binds 2 Zn(2+) ions per monomer.</text>
</comment>
<dbReference type="PANTHER" id="PTHR43096:SF48">
    <property type="entry name" value="CHAPERONE PROTEIN DNAJ"/>
    <property type="match status" value="1"/>
</dbReference>
<dbReference type="PROSITE" id="PS51188">
    <property type="entry name" value="ZF_CR"/>
    <property type="match status" value="1"/>
</dbReference>
<evidence type="ECO:0000256" key="4">
    <source>
        <dbReference type="ARBA" id="ARBA00022737"/>
    </source>
</evidence>
<dbReference type="SMART" id="SM00271">
    <property type="entry name" value="DnaJ"/>
    <property type="match status" value="1"/>
</dbReference>
<protein>
    <recommendedName>
        <fullName evidence="9">Chaperone protein DnaJ</fullName>
    </recommendedName>
</protein>
<keyword evidence="2 9" id="KW-0235">DNA replication</keyword>
<dbReference type="NCBIfam" id="NF008035">
    <property type="entry name" value="PRK10767.1"/>
    <property type="match status" value="1"/>
</dbReference>
<evidence type="ECO:0000256" key="3">
    <source>
        <dbReference type="ARBA" id="ARBA00022723"/>
    </source>
</evidence>
<keyword evidence="3 9" id="KW-0479">Metal-binding</keyword>
<evidence type="ECO:0000256" key="2">
    <source>
        <dbReference type="ARBA" id="ARBA00022705"/>
    </source>
</evidence>
<evidence type="ECO:0000256" key="5">
    <source>
        <dbReference type="ARBA" id="ARBA00022771"/>
    </source>
</evidence>
<evidence type="ECO:0000259" key="12">
    <source>
        <dbReference type="PROSITE" id="PS51188"/>
    </source>
</evidence>
<dbReference type="Gene3D" id="2.60.260.20">
    <property type="entry name" value="Urease metallochaperone UreE, N-terminal domain"/>
    <property type="match status" value="2"/>
</dbReference>
<dbReference type="CDD" id="cd06257">
    <property type="entry name" value="DnaJ"/>
    <property type="match status" value="1"/>
</dbReference>
<feature type="binding site" evidence="9">
    <location>
        <position position="207"/>
    </location>
    <ligand>
        <name>Zn(2+)</name>
        <dbReference type="ChEBI" id="CHEBI:29105"/>
        <label>2</label>
    </ligand>
</feature>
<evidence type="ECO:0000256" key="6">
    <source>
        <dbReference type="ARBA" id="ARBA00022833"/>
    </source>
</evidence>
<dbReference type="Pfam" id="PF00226">
    <property type="entry name" value="DnaJ"/>
    <property type="match status" value="1"/>
</dbReference>
<keyword evidence="7 9" id="KW-0346">Stress response</keyword>
<evidence type="ECO:0000313" key="14">
    <source>
        <dbReference type="Proteomes" id="UP000648722"/>
    </source>
</evidence>
<evidence type="ECO:0000256" key="7">
    <source>
        <dbReference type="ARBA" id="ARBA00023016"/>
    </source>
</evidence>
<dbReference type="InterPro" id="IPR001305">
    <property type="entry name" value="HSP_DnaJ_Cys-rich_dom"/>
</dbReference>
<dbReference type="Proteomes" id="UP000648722">
    <property type="component" value="Unassembled WGS sequence"/>
</dbReference>
<comment type="similarity">
    <text evidence="9">Belongs to the DnaJ family.</text>
</comment>
<comment type="subunit">
    <text evidence="9">Homodimer.</text>
</comment>
<sequence length="405" mass="43640">MPDTSKHSDRRTMAKRDYYEILGVERTADAGAIKSAYRKLAMQYHPDRNPGDAEAEAKFKEVGEAYAILSDADKRAAYDRMGHAAFQNGGAGAGGPFGPGGFGGAADFADIFEQVFGDAFAGRGGGRRRSGPARGSDLRYDMEISLEEAFNGKDAKIRVPTTVSCERCDASGAEPGSKIITCETCNGAGRIRRTQGFFTMEQTCPTCGGRGQYVETPCQACDGVGRVRKNRELQVQVPPGVEDGMRIRLAGEGEAGGRGGPPGDLYIFISVKPHDIFERDGPNLYCRATVPMVTAALGGEIQAPTIEGGRAEMHIPAGSQTGRRMRLKGKGMARLKGGGARGDMFVELFVETPRNLSDRQKELLKEFCELSGDGCNPDSDGFFRKVKRFWDDVRGDDEARPGAGH</sequence>
<feature type="domain" description="J" evidence="11">
    <location>
        <begin position="17"/>
        <end position="82"/>
    </location>
</feature>
<keyword evidence="6 9" id="KW-0862">Zinc</keyword>
<comment type="function">
    <text evidence="9">Participates actively in the response to hyperosmotic and heat shock by preventing the aggregation of stress-denatured proteins and by disaggregating proteins, also in an autonomous, DnaK-independent fashion. Unfolded proteins bind initially to DnaJ; upon interaction with the DnaJ-bound protein, DnaK hydrolyzes its bound ATP, resulting in the formation of a stable complex. GrpE releases ADP from DnaK; ATP binding to DnaK triggers the release of the substrate protein, thus completing the reaction cycle. Several rounds of ATP-dependent interactions between DnaJ, DnaK and GrpE are required for fully efficient folding. Also involved, together with DnaK and GrpE, in the DNA replication of plasmids through activation of initiation proteins.</text>
</comment>
<evidence type="ECO:0000256" key="9">
    <source>
        <dbReference type="HAMAP-Rule" id="MF_01152"/>
    </source>
</evidence>
<dbReference type="NCBIfam" id="TIGR02349">
    <property type="entry name" value="DnaJ_bact"/>
    <property type="match status" value="1"/>
</dbReference>
<evidence type="ECO:0000313" key="13">
    <source>
        <dbReference type="EMBL" id="GGG95891.1"/>
    </source>
</evidence>
<evidence type="ECO:0000256" key="10">
    <source>
        <dbReference type="PROSITE-ProRule" id="PRU00546"/>
    </source>
</evidence>
<evidence type="ECO:0000259" key="11">
    <source>
        <dbReference type="PROSITE" id="PS50076"/>
    </source>
</evidence>
<feature type="binding site" evidence="9">
    <location>
        <position position="218"/>
    </location>
    <ligand>
        <name>Zn(2+)</name>
        <dbReference type="ChEBI" id="CHEBI:29105"/>
        <label>1</label>
    </ligand>
</feature>
<dbReference type="Gene3D" id="1.10.287.110">
    <property type="entry name" value="DnaJ domain"/>
    <property type="match status" value="1"/>
</dbReference>
<keyword evidence="5 9" id="KW-0863">Zinc-finger</keyword>
<comment type="caution">
    <text evidence="13">The sequence shown here is derived from an EMBL/GenBank/DDBJ whole genome shotgun (WGS) entry which is preliminary data.</text>
</comment>
<dbReference type="PRINTS" id="PR00625">
    <property type="entry name" value="JDOMAIN"/>
</dbReference>
<feature type="binding site" evidence="9">
    <location>
        <position position="185"/>
    </location>
    <ligand>
        <name>Zn(2+)</name>
        <dbReference type="ChEBI" id="CHEBI:29105"/>
        <label>2</label>
    </ligand>
</feature>
<dbReference type="InterPro" id="IPR018253">
    <property type="entry name" value="DnaJ_domain_CS"/>
</dbReference>